<dbReference type="PROSITE" id="PS51192">
    <property type="entry name" value="HELICASE_ATP_BIND_1"/>
    <property type="match status" value="1"/>
</dbReference>
<keyword evidence="1" id="KW-0378">Hydrolase</keyword>
<dbReference type="Gene3D" id="3.40.50.300">
    <property type="entry name" value="P-loop containing nucleotide triphosphate hydrolases"/>
    <property type="match status" value="1"/>
</dbReference>
<dbReference type="SMART" id="SM00487">
    <property type="entry name" value="DEXDc"/>
    <property type="match status" value="1"/>
</dbReference>
<dbReference type="Pfam" id="PF00271">
    <property type="entry name" value="Helicase_C"/>
    <property type="match status" value="1"/>
</dbReference>
<organism evidence="4 5">
    <name type="scientific">Aquincola tertiaricarbonis</name>
    <dbReference type="NCBI Taxonomy" id="391953"/>
    <lineage>
        <taxon>Bacteria</taxon>
        <taxon>Pseudomonadati</taxon>
        <taxon>Pseudomonadota</taxon>
        <taxon>Betaproteobacteria</taxon>
        <taxon>Burkholderiales</taxon>
        <taxon>Sphaerotilaceae</taxon>
        <taxon>Aquincola</taxon>
    </lineage>
</organism>
<evidence type="ECO:0000313" key="5">
    <source>
        <dbReference type="Proteomes" id="UP001056201"/>
    </source>
</evidence>
<name>A0ABY4S9Q1_AQUTE</name>
<dbReference type="CDD" id="cd18793">
    <property type="entry name" value="SF2_C_SNF"/>
    <property type="match status" value="1"/>
</dbReference>
<proteinExistence type="predicted"/>
<dbReference type="InterPro" id="IPR027417">
    <property type="entry name" value="P-loop_NTPase"/>
</dbReference>
<dbReference type="SUPFAM" id="SSF52540">
    <property type="entry name" value="P-loop containing nucleoside triphosphate hydrolases"/>
    <property type="match status" value="2"/>
</dbReference>
<dbReference type="Gene3D" id="3.40.50.10810">
    <property type="entry name" value="Tandem AAA-ATPase domain"/>
    <property type="match status" value="2"/>
</dbReference>
<dbReference type="InterPro" id="IPR001650">
    <property type="entry name" value="Helicase_C-like"/>
</dbReference>
<evidence type="ECO:0000256" key="1">
    <source>
        <dbReference type="ARBA" id="ARBA00022801"/>
    </source>
</evidence>
<protein>
    <submittedName>
        <fullName evidence="4">Phospholipase D-like domain-containing protein</fullName>
    </submittedName>
</protein>
<dbReference type="RefSeq" id="WP_250196186.1">
    <property type="nucleotide sequence ID" value="NZ_CP097635.1"/>
</dbReference>
<dbReference type="InterPro" id="IPR014001">
    <property type="entry name" value="Helicase_ATP-bd"/>
</dbReference>
<feature type="domain" description="Helicase C-terminal" evidence="3">
    <location>
        <begin position="673"/>
        <end position="848"/>
    </location>
</feature>
<dbReference type="PANTHER" id="PTHR45766:SF6">
    <property type="entry name" value="SWI_SNF-RELATED MATRIX-ASSOCIATED ACTIN-DEPENDENT REGULATOR OF CHROMATIN SUBFAMILY A-LIKE PROTEIN 1"/>
    <property type="match status" value="1"/>
</dbReference>
<dbReference type="Proteomes" id="UP001056201">
    <property type="component" value="Chromosome 1"/>
</dbReference>
<dbReference type="EMBL" id="CP097635">
    <property type="protein sequence ID" value="URI07964.1"/>
    <property type="molecule type" value="Genomic_DNA"/>
</dbReference>
<evidence type="ECO:0000259" key="2">
    <source>
        <dbReference type="PROSITE" id="PS51192"/>
    </source>
</evidence>
<sequence>MGLKFFTNQGDNTVLEKFRGIFDNNADIEQFDALIGYLRASGYFAIQPHLAKVPRIRILVGINVDRLMAEYNRKGLLFTGDDAKVRNEVEASLRDDIEHAPYDQSVEAGVQQFIEDVAGGRVEIRAHPTRKLHAKVYVFLPKGFNEHKPGAVITGSSNLTAAGLGKEDQETNYEFNVLLHYYDEVKFAADEFQRLWQESVRILPEQVEEAHKQTYLGVQVTPSELYYKLLIEYFGSAIEYDPNAVSDLPNGFKRLSYQADAVNAGYRLLQQHGGFFLADVVGLGKTVIATLVAKKFFFKNGFPEYRSSTLIVTPPSIEENWQETVELFKLDNCKIVTIGKLSSLRNVERYDLVVIDEVHRFRNDVTAQFEELQRICKTPSEHLLPDGSRASKKVILVSATPLNNRPADLRNLISLFQDLRRSTLSVLNLQAYFAAKEKAFADAKSLPTAQATARVAGIYEDIRIKVLSEITIRRTRSDLVGHELYSADLAAQGIQFPRVNKPEPIMYRLSPIVERLYDQSMAALAGRGAAPLTYARYRALAYLVPEARADVPLADMAATQLAKIMRVGLAKRLDSSFHAFRQSLTRFRDATRVMLTNLKKGVVYISSDVNITKLILEDDEERLLELLAEGDGTKVRQFSSGSFDKGLMADLEADLAALNMLCDAWSRVDEDPKFDAFLDYLKSRLFDRTINHAGNKLVVFSEAKDTTDYLKQRLAEAGYTRVLAVDSSNRKELMPDIRGNFDANAKQQVDNCDIILTTQVLAEGVNLHRSNVIVNYDTPWNSTLLMQRIGRVNRIGTTAPTVHIFNFYPSAQVDNDIELRKRALMKLQAFHSALGEDSQIYSDEEVVETFGMFDHEFDEEERDERLTLLLELRKFRETHPEDFRRIKHLPRRVRVGRKNDKRARTTVAFIRSQRRDGFYRIRAEGLVDEISVVEAAQELRAPPSEMPYRLHSLHHEQVQAAVARFAEEVAANEPEAAAPQTKLGPRDTKAISLLKAIARAPVCSEGDKARLALAEAAITVGTYQALPRRLAQLATRASKDKLSTAAILDGVLDILSDFHLQHGPRHVSTATVAAASAPGILISESFDD</sequence>
<reference evidence="4" key="1">
    <citation type="submission" date="2022-05" db="EMBL/GenBank/DDBJ databases">
        <title>An RpoN-dependent PEP-CTERM gene is involved in floc formation of an Aquincola tertiaricarbonis strain.</title>
        <authorList>
            <person name="Qiu D."/>
            <person name="Xia M."/>
        </authorList>
    </citation>
    <scope>NUCLEOTIDE SEQUENCE</scope>
    <source>
        <strain evidence="4">RN12</strain>
    </source>
</reference>
<gene>
    <name evidence="4" type="ORF">MW290_05100</name>
</gene>
<dbReference type="PANTHER" id="PTHR45766">
    <property type="entry name" value="DNA ANNEALING HELICASE AND ENDONUCLEASE ZRANB3 FAMILY MEMBER"/>
    <property type="match status" value="1"/>
</dbReference>
<dbReference type="Gene3D" id="3.30.870.10">
    <property type="entry name" value="Endonuclease Chain A"/>
    <property type="match status" value="1"/>
</dbReference>
<accession>A0ABY4S9Q1</accession>
<dbReference type="SMART" id="SM00490">
    <property type="entry name" value="HELICc"/>
    <property type="match status" value="1"/>
</dbReference>
<evidence type="ECO:0000313" key="4">
    <source>
        <dbReference type="EMBL" id="URI07964.1"/>
    </source>
</evidence>
<dbReference type="InterPro" id="IPR038718">
    <property type="entry name" value="SNF2-like_sf"/>
</dbReference>
<keyword evidence="5" id="KW-1185">Reference proteome</keyword>
<dbReference type="CDD" id="cd09178">
    <property type="entry name" value="PLDc_N_Snf2_like"/>
    <property type="match status" value="1"/>
</dbReference>
<feature type="domain" description="Helicase ATP-binding" evidence="2">
    <location>
        <begin position="266"/>
        <end position="419"/>
    </location>
</feature>
<dbReference type="PROSITE" id="PS51194">
    <property type="entry name" value="HELICASE_CTER"/>
    <property type="match status" value="1"/>
</dbReference>
<evidence type="ECO:0000259" key="3">
    <source>
        <dbReference type="PROSITE" id="PS51194"/>
    </source>
</evidence>
<dbReference type="InterPro" id="IPR049730">
    <property type="entry name" value="SNF2/RAD54-like_C"/>
</dbReference>